<reference evidence="1 2" key="1">
    <citation type="submission" date="2019-09" db="EMBL/GenBank/DDBJ databases">
        <title>Genome Sequences of Streptomyces kaniharaensis ATCC 21070.</title>
        <authorList>
            <person name="Zhu W."/>
            <person name="De Crecy-Lagard V."/>
            <person name="Richards N.G."/>
        </authorList>
    </citation>
    <scope>NUCLEOTIDE SEQUENCE [LARGE SCALE GENOMIC DNA]</scope>
    <source>
        <strain evidence="1 2">SF-557</strain>
    </source>
</reference>
<accession>A0A6N7L3J6</accession>
<dbReference type="InterPro" id="IPR036388">
    <property type="entry name" value="WH-like_DNA-bd_sf"/>
</dbReference>
<dbReference type="AlphaFoldDB" id="A0A6N7L3J6"/>
<dbReference type="InterPro" id="IPR016032">
    <property type="entry name" value="Sig_transdc_resp-reg_C-effctor"/>
</dbReference>
<proteinExistence type="predicted"/>
<dbReference type="GO" id="GO:0006355">
    <property type="term" value="P:regulation of DNA-templated transcription"/>
    <property type="evidence" value="ECO:0007669"/>
    <property type="project" value="InterPro"/>
</dbReference>
<keyword evidence="2" id="KW-1185">Reference proteome</keyword>
<dbReference type="RefSeq" id="WP_153470058.1">
    <property type="nucleotide sequence ID" value="NZ_WBOF01000004.1"/>
</dbReference>
<evidence type="ECO:0000313" key="2">
    <source>
        <dbReference type="Proteomes" id="UP000450000"/>
    </source>
</evidence>
<protein>
    <submittedName>
        <fullName evidence="1">Uncharacterized protein</fullName>
    </submittedName>
</protein>
<dbReference type="GO" id="GO:0003677">
    <property type="term" value="F:DNA binding"/>
    <property type="evidence" value="ECO:0007669"/>
    <property type="project" value="InterPro"/>
</dbReference>
<dbReference type="SUPFAM" id="SSF46894">
    <property type="entry name" value="C-terminal effector domain of the bipartite response regulators"/>
    <property type="match status" value="1"/>
</dbReference>
<name>A0A6N7L3J6_9ACTN</name>
<organism evidence="1 2">
    <name type="scientific">Streptomyces kaniharaensis</name>
    <dbReference type="NCBI Taxonomy" id="212423"/>
    <lineage>
        <taxon>Bacteria</taxon>
        <taxon>Bacillati</taxon>
        <taxon>Actinomycetota</taxon>
        <taxon>Actinomycetes</taxon>
        <taxon>Kitasatosporales</taxon>
        <taxon>Streptomycetaceae</taxon>
        <taxon>Streptomyces</taxon>
    </lineage>
</organism>
<gene>
    <name evidence="1" type="ORF">F7Q99_35495</name>
</gene>
<dbReference type="OrthoDB" id="3722887at2"/>
<evidence type="ECO:0000313" key="1">
    <source>
        <dbReference type="EMBL" id="MQS17347.1"/>
    </source>
</evidence>
<comment type="caution">
    <text evidence="1">The sequence shown here is derived from an EMBL/GenBank/DDBJ whole genome shotgun (WGS) entry which is preliminary data.</text>
</comment>
<dbReference type="Gene3D" id="1.10.10.10">
    <property type="entry name" value="Winged helix-like DNA-binding domain superfamily/Winged helix DNA-binding domain"/>
    <property type="match status" value="2"/>
</dbReference>
<dbReference type="EMBL" id="WBOF01000004">
    <property type="protein sequence ID" value="MQS17347.1"/>
    <property type="molecule type" value="Genomic_DNA"/>
</dbReference>
<dbReference type="Proteomes" id="UP000450000">
    <property type="component" value="Unassembled WGS sequence"/>
</dbReference>
<sequence length="216" mass="22075">MPPVPTAARPAPIGIHAPNERTAALPTAAPRVLLGADAKTAALEGVASEPCPCGHTIVLAADEAALLLPLAHGLTTAAIARQLGLKEQQVTTGIKALRTVFGVERIPHLVDSAIRWGLIDPGSVAPIRPGRLSRDLKATERGALANAAAGSSAEASAKDLGISTGRVHKVLAAVRDVLLARDTTHAVTLGHRLRLLPDTHPHLAAHAADLAEAGAA</sequence>